<feature type="compositionally biased region" description="Polar residues" evidence="1">
    <location>
        <begin position="20"/>
        <end position="35"/>
    </location>
</feature>
<feature type="compositionally biased region" description="Basic and acidic residues" evidence="1">
    <location>
        <begin position="258"/>
        <end position="273"/>
    </location>
</feature>
<feature type="compositionally biased region" description="Basic residues" evidence="1">
    <location>
        <begin position="39"/>
        <end position="50"/>
    </location>
</feature>
<feature type="region of interest" description="Disordered" evidence="1">
    <location>
        <begin position="1"/>
        <end position="74"/>
    </location>
</feature>
<evidence type="ECO:0000313" key="3">
    <source>
        <dbReference type="Proteomes" id="UP001172684"/>
    </source>
</evidence>
<feature type="compositionally biased region" description="Basic and acidic residues" evidence="1">
    <location>
        <begin position="152"/>
        <end position="163"/>
    </location>
</feature>
<organism evidence="2 3">
    <name type="scientific">Coniosporium apollinis</name>
    <dbReference type="NCBI Taxonomy" id="61459"/>
    <lineage>
        <taxon>Eukaryota</taxon>
        <taxon>Fungi</taxon>
        <taxon>Dikarya</taxon>
        <taxon>Ascomycota</taxon>
        <taxon>Pezizomycotina</taxon>
        <taxon>Dothideomycetes</taxon>
        <taxon>Dothideomycetes incertae sedis</taxon>
        <taxon>Coniosporium</taxon>
    </lineage>
</organism>
<protein>
    <submittedName>
        <fullName evidence="2">Uncharacterized protein</fullName>
    </submittedName>
</protein>
<feature type="compositionally biased region" description="Low complexity" evidence="1">
    <location>
        <begin position="274"/>
        <end position="293"/>
    </location>
</feature>
<reference evidence="2" key="1">
    <citation type="submission" date="2022-10" db="EMBL/GenBank/DDBJ databases">
        <title>Culturing micro-colonial fungi from biological soil crusts in the Mojave desert and describing Neophaeococcomyces mojavensis, and introducing the new genera and species Taxawa tesnikishii.</title>
        <authorList>
            <person name="Kurbessoian T."/>
            <person name="Stajich J.E."/>
        </authorList>
    </citation>
    <scope>NUCLEOTIDE SEQUENCE</scope>
    <source>
        <strain evidence="2">TK_1</strain>
    </source>
</reference>
<name>A0ABQ9NGS9_9PEZI</name>
<feature type="compositionally biased region" description="Low complexity" evidence="1">
    <location>
        <begin position="1"/>
        <end position="12"/>
    </location>
</feature>
<feature type="region of interest" description="Disordered" evidence="1">
    <location>
        <begin position="96"/>
        <end position="207"/>
    </location>
</feature>
<comment type="caution">
    <text evidence="2">The sequence shown here is derived from an EMBL/GenBank/DDBJ whole genome shotgun (WGS) entry which is preliminary data.</text>
</comment>
<accession>A0ABQ9NGS9</accession>
<sequence length="302" mass="31303">MSSSHATPASPTARHDSHDSATSQHSSPKSETSHIYKSILHHPHHPRHKPSSSDPRAHYALTTRNSFLTEGPGTRFPIVESAAAVSSVDAVTAFGEITPPDVLGELPKPRVQLRRKPRFSRDKDGRLEGYPKAVVGERCAPASGSATVAQHDAADRPEQEEPHPQSTSGDPDERTSGDAPSSQDTIPLLRGGGGPPDGRVPRVLWFTADGMGRRPQMPAINLSSEERENFVRGGLMGLLFGRVKKTSAGGSGGAATEEGDKGRAAGGDGKDDGNAGVDAAAAAAAPTADGDQATVSGATPAA</sequence>
<dbReference type="EMBL" id="JAPDRL010000123">
    <property type="protein sequence ID" value="KAJ9656563.1"/>
    <property type="molecule type" value="Genomic_DNA"/>
</dbReference>
<feature type="region of interest" description="Disordered" evidence="1">
    <location>
        <begin position="244"/>
        <end position="302"/>
    </location>
</feature>
<gene>
    <name evidence="2" type="ORF">H2201_008496</name>
</gene>
<proteinExistence type="predicted"/>
<feature type="compositionally biased region" description="Basic and acidic residues" evidence="1">
    <location>
        <begin position="119"/>
        <end position="129"/>
    </location>
</feature>
<dbReference type="Proteomes" id="UP001172684">
    <property type="component" value="Unassembled WGS sequence"/>
</dbReference>
<keyword evidence="3" id="KW-1185">Reference proteome</keyword>
<evidence type="ECO:0000313" key="2">
    <source>
        <dbReference type="EMBL" id="KAJ9656563.1"/>
    </source>
</evidence>
<evidence type="ECO:0000256" key="1">
    <source>
        <dbReference type="SAM" id="MobiDB-lite"/>
    </source>
</evidence>